<proteinExistence type="inferred from homology"/>
<dbReference type="Proteomes" id="UP000244722">
    <property type="component" value="Unassembled WGS sequence"/>
</dbReference>
<sequence>MTSIPPSKGIKPIHSTAPHFLTQLLTTLSTLPHPVPDAQTLTTARTMLTHHLPYTGLGLESVTQQLLSLLPSFARTTAHYYAFVTGSVTPAAYLADLLVSTVDANVQVHLPQDSLVTEVEDVALRLLCQLFRLDEREWAGRVITTGATAGNVLGLACGREEALNRRLHKRGVDGGGGGGVGELGLLEACIRAGVTGVKLFSAMPHSSLLKAAAVVGIGRRSVVDIGRVEKPWEIDLARLKDELERAEANGVVCIIAVSIGEVNTGRFEGGMEGIRKLADEYGAWLHTDAAFGIFARVLENEGSSNGELAQGLELADSIVGDGHKILNVPYDCGFFFTRDPGVLPATFVNTAPYLSSSSSPDGIQSPLNNGLENSRRFRALPVYATLCAYGVSGYRDLLNRLVAHSRNIAAFIHGHGSYELLNGLVEDIFIIVLFSAKKDELNDKLKMAINDTGKMYVSGTMWNNRSAIRIAVANWQVESDEWGVVKEVLLELARP</sequence>
<dbReference type="SUPFAM" id="SSF53383">
    <property type="entry name" value="PLP-dependent transferases"/>
    <property type="match status" value="1"/>
</dbReference>
<dbReference type="GO" id="GO:0016831">
    <property type="term" value="F:carboxy-lyase activity"/>
    <property type="evidence" value="ECO:0007669"/>
    <property type="project" value="TreeGrafter"/>
</dbReference>
<dbReference type="InterPro" id="IPR015421">
    <property type="entry name" value="PyrdxlP-dep_Trfase_major"/>
</dbReference>
<comment type="cofactor">
    <cofactor evidence="1 5 6">
        <name>pyridoxal 5'-phosphate</name>
        <dbReference type="ChEBI" id="CHEBI:597326"/>
    </cofactor>
</comment>
<evidence type="ECO:0000256" key="1">
    <source>
        <dbReference type="ARBA" id="ARBA00001933"/>
    </source>
</evidence>
<dbReference type="OrthoDB" id="2161780at2759"/>
<keyword evidence="4 6" id="KW-0456">Lyase</keyword>
<dbReference type="GO" id="GO:0030170">
    <property type="term" value="F:pyridoxal phosphate binding"/>
    <property type="evidence" value="ECO:0007669"/>
    <property type="project" value="InterPro"/>
</dbReference>
<evidence type="ECO:0000256" key="3">
    <source>
        <dbReference type="ARBA" id="ARBA00022898"/>
    </source>
</evidence>
<dbReference type="InterPro" id="IPR015422">
    <property type="entry name" value="PyrdxlP-dep_Trfase_small"/>
</dbReference>
<evidence type="ECO:0000256" key="5">
    <source>
        <dbReference type="PIRSR" id="PIRSR602129-50"/>
    </source>
</evidence>
<dbReference type="InterPro" id="IPR010977">
    <property type="entry name" value="Aromatic_deC"/>
</dbReference>
<dbReference type="GO" id="GO:0005737">
    <property type="term" value="C:cytoplasm"/>
    <property type="evidence" value="ECO:0007669"/>
    <property type="project" value="TreeGrafter"/>
</dbReference>
<dbReference type="Gene3D" id="3.90.1150.10">
    <property type="entry name" value="Aspartate Aminotransferase, domain 1"/>
    <property type="match status" value="1"/>
</dbReference>
<dbReference type="EMBL" id="NESQ01000045">
    <property type="protein sequence ID" value="PUU81415.1"/>
    <property type="molecule type" value="Genomic_DNA"/>
</dbReference>
<dbReference type="AlphaFoldDB" id="A0A2T7A158"/>
<organism evidence="7 8">
    <name type="scientific">Tuber borchii</name>
    <name type="common">White truffle</name>
    <dbReference type="NCBI Taxonomy" id="42251"/>
    <lineage>
        <taxon>Eukaryota</taxon>
        <taxon>Fungi</taxon>
        <taxon>Dikarya</taxon>
        <taxon>Ascomycota</taxon>
        <taxon>Pezizomycotina</taxon>
        <taxon>Pezizomycetes</taxon>
        <taxon>Pezizales</taxon>
        <taxon>Tuberaceae</taxon>
        <taxon>Tuber</taxon>
    </lineage>
</organism>
<dbReference type="Gene3D" id="3.40.640.10">
    <property type="entry name" value="Type I PLP-dependent aspartate aminotransferase-like (Major domain)"/>
    <property type="match status" value="1"/>
</dbReference>
<evidence type="ECO:0000256" key="2">
    <source>
        <dbReference type="ARBA" id="ARBA00009533"/>
    </source>
</evidence>
<evidence type="ECO:0000313" key="7">
    <source>
        <dbReference type="EMBL" id="PUU81415.1"/>
    </source>
</evidence>
<comment type="similarity">
    <text evidence="2 6">Belongs to the group II decarboxylase family.</text>
</comment>
<reference evidence="7 8" key="1">
    <citation type="submission" date="2017-04" db="EMBL/GenBank/DDBJ databases">
        <title>Draft genome sequence of Tuber borchii Vittad., a whitish edible truffle.</title>
        <authorList>
            <consortium name="DOE Joint Genome Institute"/>
            <person name="Murat C."/>
            <person name="Kuo A."/>
            <person name="Barry K.W."/>
            <person name="Clum A."/>
            <person name="Dockter R.B."/>
            <person name="Fauchery L."/>
            <person name="Iotti M."/>
            <person name="Kohler A."/>
            <person name="Labutti K."/>
            <person name="Lindquist E.A."/>
            <person name="Lipzen A."/>
            <person name="Ohm R.A."/>
            <person name="Wang M."/>
            <person name="Grigoriev I.V."/>
            <person name="Zambonelli A."/>
            <person name="Martin F.M."/>
        </authorList>
    </citation>
    <scope>NUCLEOTIDE SEQUENCE [LARGE SCALE GENOMIC DNA]</scope>
    <source>
        <strain evidence="7 8">Tbo3840</strain>
    </source>
</reference>
<gene>
    <name evidence="7" type="ORF">B9Z19DRAFT_971803</name>
</gene>
<evidence type="ECO:0000313" key="8">
    <source>
        <dbReference type="Proteomes" id="UP000244722"/>
    </source>
</evidence>
<dbReference type="GO" id="GO:0016740">
    <property type="term" value="F:transferase activity"/>
    <property type="evidence" value="ECO:0007669"/>
    <property type="project" value="UniProtKB-KW"/>
</dbReference>
<evidence type="ECO:0000256" key="4">
    <source>
        <dbReference type="ARBA" id="ARBA00023239"/>
    </source>
</evidence>
<feature type="modified residue" description="N6-(pyridoxal phosphate)lysine" evidence="5">
    <location>
        <position position="324"/>
    </location>
</feature>
<keyword evidence="7" id="KW-0808">Transferase</keyword>
<dbReference type="STRING" id="42251.A0A2T7A158"/>
<dbReference type="Pfam" id="PF00282">
    <property type="entry name" value="Pyridoxal_deC"/>
    <property type="match status" value="1"/>
</dbReference>
<evidence type="ECO:0000256" key="6">
    <source>
        <dbReference type="RuleBase" id="RU000382"/>
    </source>
</evidence>
<protein>
    <submittedName>
        <fullName evidence="7">Pyridoxal phosphate-dependent transferase</fullName>
    </submittedName>
</protein>
<dbReference type="InterPro" id="IPR015424">
    <property type="entry name" value="PyrdxlP-dep_Trfase"/>
</dbReference>
<dbReference type="InterPro" id="IPR002129">
    <property type="entry name" value="PyrdxlP-dep_de-COase"/>
</dbReference>
<keyword evidence="8" id="KW-1185">Reference proteome</keyword>
<accession>A0A2T7A158</accession>
<dbReference type="PANTHER" id="PTHR11999">
    <property type="entry name" value="GROUP II PYRIDOXAL-5-PHOSPHATE DECARBOXYLASE"/>
    <property type="match status" value="1"/>
</dbReference>
<dbReference type="GO" id="GO:0019752">
    <property type="term" value="P:carboxylic acid metabolic process"/>
    <property type="evidence" value="ECO:0007669"/>
    <property type="project" value="InterPro"/>
</dbReference>
<dbReference type="PANTHER" id="PTHR11999:SF165">
    <property type="entry name" value="DECARBOXYLASE, PUTATIVE (AFU_ORTHOLOGUE AFUA_2G04980)-RELATED"/>
    <property type="match status" value="1"/>
</dbReference>
<name>A0A2T7A158_TUBBO</name>
<keyword evidence="3 5" id="KW-0663">Pyridoxal phosphate</keyword>
<comment type="caution">
    <text evidence="7">The sequence shown here is derived from an EMBL/GenBank/DDBJ whole genome shotgun (WGS) entry which is preliminary data.</text>
</comment>